<dbReference type="Proteomes" id="UP000236546">
    <property type="component" value="Unassembled WGS sequence"/>
</dbReference>
<dbReference type="EMBL" id="MTYH01000022">
    <property type="protein sequence ID" value="PNP45900.1"/>
    <property type="molecule type" value="Genomic_DNA"/>
</dbReference>
<feature type="region of interest" description="Disordered" evidence="1">
    <location>
        <begin position="36"/>
        <end position="73"/>
    </location>
</feature>
<evidence type="ECO:0000313" key="3">
    <source>
        <dbReference type="Proteomes" id="UP000236546"/>
    </source>
</evidence>
<feature type="compositionally biased region" description="Basic and acidic residues" evidence="1">
    <location>
        <begin position="55"/>
        <end position="67"/>
    </location>
</feature>
<gene>
    <name evidence="2" type="ORF">TGAMA5MH_02461</name>
</gene>
<name>A0A2K0TK45_9HYPO</name>
<comment type="caution">
    <text evidence="2">The sequence shown here is derived from an EMBL/GenBank/DDBJ whole genome shotgun (WGS) entry which is preliminary data.</text>
</comment>
<accession>A0A2K0TK45</accession>
<proteinExistence type="predicted"/>
<dbReference type="AlphaFoldDB" id="A0A2K0TK45"/>
<organism evidence="2 3">
    <name type="scientific">Trichoderma gamsii</name>
    <dbReference type="NCBI Taxonomy" id="398673"/>
    <lineage>
        <taxon>Eukaryota</taxon>
        <taxon>Fungi</taxon>
        <taxon>Dikarya</taxon>
        <taxon>Ascomycota</taxon>
        <taxon>Pezizomycotina</taxon>
        <taxon>Sordariomycetes</taxon>
        <taxon>Hypocreomycetidae</taxon>
        <taxon>Hypocreales</taxon>
        <taxon>Hypocreaceae</taxon>
        <taxon>Trichoderma</taxon>
    </lineage>
</organism>
<evidence type="ECO:0000313" key="2">
    <source>
        <dbReference type="EMBL" id="PNP45900.1"/>
    </source>
</evidence>
<dbReference type="OrthoDB" id="3921198at2759"/>
<protein>
    <submittedName>
        <fullName evidence="2">Uncharacterized protein</fullName>
    </submittedName>
</protein>
<reference evidence="2 3" key="1">
    <citation type="submission" date="2017-02" db="EMBL/GenBank/DDBJ databases">
        <title>Genomes of Trichoderma spp. with biocontrol activity.</title>
        <authorList>
            <person name="Gardiner D."/>
            <person name="Kazan K."/>
            <person name="Vos C."/>
            <person name="Harvey P."/>
        </authorList>
    </citation>
    <scope>NUCLEOTIDE SEQUENCE [LARGE SCALE GENOMIC DNA]</scope>
    <source>
        <strain evidence="2 3">A5MH</strain>
    </source>
</reference>
<evidence type="ECO:0000256" key="1">
    <source>
        <dbReference type="SAM" id="MobiDB-lite"/>
    </source>
</evidence>
<sequence length="110" mass="12141">MNAHELTATAMVSESEYAKFKKWEQLWKSDAPTAEMAETGVENKPMPIAPPVMEQPRHMGEAPKEEPAMMPHGTPFFGVDGHFASFPQSLDDFSAFFGNEFGNNIDPGHG</sequence>